<feature type="chain" id="PRO_5035243616" description="exo-alpha-sialidase" evidence="4">
    <location>
        <begin position="23"/>
        <end position="394"/>
    </location>
</feature>
<dbReference type="GO" id="GO:0005737">
    <property type="term" value="C:cytoplasm"/>
    <property type="evidence" value="ECO:0007669"/>
    <property type="project" value="TreeGrafter"/>
</dbReference>
<keyword evidence="7" id="KW-1185">Reference proteome</keyword>
<gene>
    <name evidence="6" type="ORF">Pph01_72660</name>
</gene>
<sequence>MGFPNPMRNVAVRSLTASIVMAAPLLTVTGEARVTVATSVVFQAGIGGYDVYRIPAIVRTPSGILVAFAEGRHTTSDTGNVDIVARRSFDGGTTWLAQRVVTNHGSDTAGNPTVMVDPASGDIVLLSCRNGGALTEAQIMQGQASAATTRRVYVQRSADNAVTWSAPVEVTTVKDAGWRWYATGPGHGVAKQAAPHAGRLVVAANHSKPPAGSDTGTENKYYGAHSIYSDDGGVTWQVGFTSSATNGYVNENESTVAELPDGRLYFSARGQNDTAPGTRADAISVDGGQTLERAYRPQATITTPVVEGSVLALPDGRLLYSGPSHPTDRAAMAIRVSEDDGRTWTIGHQVSGLPAAYSDMVLMDGAVGVLYETGDFGPNETITFTSVPIAEIRG</sequence>
<dbReference type="AlphaFoldDB" id="A0A8J3UBQ0"/>
<evidence type="ECO:0000259" key="5">
    <source>
        <dbReference type="Pfam" id="PF13088"/>
    </source>
</evidence>
<protein>
    <recommendedName>
        <fullName evidence="3">exo-alpha-sialidase</fullName>
        <ecNumber evidence="3">3.2.1.18</ecNumber>
    </recommendedName>
</protein>
<dbReference type="GO" id="GO:0004308">
    <property type="term" value="F:exo-alpha-sialidase activity"/>
    <property type="evidence" value="ECO:0007669"/>
    <property type="project" value="UniProtKB-EC"/>
</dbReference>
<dbReference type="SUPFAM" id="SSF50939">
    <property type="entry name" value="Sialidases"/>
    <property type="match status" value="1"/>
</dbReference>
<comment type="similarity">
    <text evidence="2">Belongs to the glycosyl hydrolase 33 family.</text>
</comment>
<evidence type="ECO:0000256" key="3">
    <source>
        <dbReference type="ARBA" id="ARBA00012733"/>
    </source>
</evidence>
<evidence type="ECO:0000256" key="2">
    <source>
        <dbReference type="ARBA" id="ARBA00009348"/>
    </source>
</evidence>
<dbReference type="Proteomes" id="UP000622547">
    <property type="component" value="Unassembled WGS sequence"/>
</dbReference>
<dbReference type="InterPro" id="IPR011040">
    <property type="entry name" value="Sialidase"/>
</dbReference>
<feature type="domain" description="Sialidase" evidence="5">
    <location>
        <begin position="65"/>
        <end position="367"/>
    </location>
</feature>
<dbReference type="InterPro" id="IPR036278">
    <property type="entry name" value="Sialidase_sf"/>
</dbReference>
<comment type="caution">
    <text evidence="6">The sequence shown here is derived from an EMBL/GenBank/DDBJ whole genome shotgun (WGS) entry which is preliminary data.</text>
</comment>
<evidence type="ECO:0000313" key="6">
    <source>
        <dbReference type="EMBL" id="GII42263.1"/>
    </source>
</evidence>
<keyword evidence="4" id="KW-0732">Signal</keyword>
<feature type="signal peptide" evidence="4">
    <location>
        <begin position="1"/>
        <end position="22"/>
    </location>
</feature>
<proteinExistence type="inferred from homology"/>
<dbReference type="CDD" id="cd15482">
    <property type="entry name" value="Sialidase_non-viral"/>
    <property type="match status" value="1"/>
</dbReference>
<dbReference type="EC" id="3.2.1.18" evidence="3"/>
<dbReference type="EMBL" id="BOOP01000041">
    <property type="protein sequence ID" value="GII42263.1"/>
    <property type="molecule type" value="Genomic_DNA"/>
</dbReference>
<evidence type="ECO:0000313" key="7">
    <source>
        <dbReference type="Proteomes" id="UP000622547"/>
    </source>
</evidence>
<dbReference type="Gene3D" id="2.120.10.10">
    <property type="match status" value="1"/>
</dbReference>
<organism evidence="6 7">
    <name type="scientific">Planotetraspora phitsanulokensis</name>
    <dbReference type="NCBI Taxonomy" id="575192"/>
    <lineage>
        <taxon>Bacteria</taxon>
        <taxon>Bacillati</taxon>
        <taxon>Actinomycetota</taxon>
        <taxon>Actinomycetes</taxon>
        <taxon>Streptosporangiales</taxon>
        <taxon>Streptosporangiaceae</taxon>
        <taxon>Planotetraspora</taxon>
    </lineage>
</organism>
<dbReference type="GO" id="GO:0009313">
    <property type="term" value="P:oligosaccharide catabolic process"/>
    <property type="evidence" value="ECO:0007669"/>
    <property type="project" value="TreeGrafter"/>
</dbReference>
<dbReference type="GO" id="GO:0016020">
    <property type="term" value="C:membrane"/>
    <property type="evidence" value="ECO:0007669"/>
    <property type="project" value="TreeGrafter"/>
</dbReference>
<evidence type="ECO:0000256" key="1">
    <source>
        <dbReference type="ARBA" id="ARBA00000427"/>
    </source>
</evidence>
<name>A0A8J3UBQ0_9ACTN</name>
<reference evidence="6 7" key="1">
    <citation type="submission" date="2021-01" db="EMBL/GenBank/DDBJ databases">
        <title>Whole genome shotgun sequence of Planotetraspora phitsanulokensis NBRC 104273.</title>
        <authorList>
            <person name="Komaki H."/>
            <person name="Tamura T."/>
        </authorList>
    </citation>
    <scope>NUCLEOTIDE SEQUENCE [LARGE SCALE GENOMIC DNA]</scope>
    <source>
        <strain evidence="6 7">NBRC 104273</strain>
    </source>
</reference>
<dbReference type="Pfam" id="PF13088">
    <property type="entry name" value="BNR_2"/>
    <property type="match status" value="1"/>
</dbReference>
<evidence type="ECO:0000256" key="4">
    <source>
        <dbReference type="SAM" id="SignalP"/>
    </source>
</evidence>
<dbReference type="PANTHER" id="PTHR10628">
    <property type="entry name" value="SIALIDASE"/>
    <property type="match status" value="1"/>
</dbReference>
<accession>A0A8J3UBQ0</accession>
<dbReference type="GO" id="GO:0006689">
    <property type="term" value="P:ganglioside catabolic process"/>
    <property type="evidence" value="ECO:0007669"/>
    <property type="project" value="TreeGrafter"/>
</dbReference>
<dbReference type="InterPro" id="IPR026856">
    <property type="entry name" value="Sialidase_fam"/>
</dbReference>
<comment type="catalytic activity">
    <reaction evidence="1">
        <text>Hydrolysis of alpha-(2-&gt;3)-, alpha-(2-&gt;6)-, alpha-(2-&gt;8)- glycosidic linkages of terminal sialic acid residues in oligosaccharides, glycoproteins, glycolipids, colominic acid and synthetic substrates.</text>
        <dbReference type="EC" id="3.2.1.18"/>
    </reaction>
</comment>
<dbReference type="PANTHER" id="PTHR10628:SF30">
    <property type="entry name" value="EXO-ALPHA-SIALIDASE"/>
    <property type="match status" value="1"/>
</dbReference>